<evidence type="ECO:0000313" key="2">
    <source>
        <dbReference type="Proteomes" id="UP000276133"/>
    </source>
</evidence>
<dbReference type="Proteomes" id="UP000276133">
    <property type="component" value="Unassembled WGS sequence"/>
</dbReference>
<keyword evidence="2" id="KW-1185">Reference proteome</keyword>
<reference evidence="1 2" key="1">
    <citation type="journal article" date="2018" name="Sci. Rep.">
        <title>Genomic signatures of local adaptation to the degree of environmental predictability in rotifers.</title>
        <authorList>
            <person name="Franch-Gras L."/>
            <person name="Hahn C."/>
            <person name="Garcia-Roger E.M."/>
            <person name="Carmona M.J."/>
            <person name="Serra M."/>
            <person name="Gomez A."/>
        </authorList>
    </citation>
    <scope>NUCLEOTIDE SEQUENCE [LARGE SCALE GENOMIC DNA]</scope>
    <source>
        <strain evidence="1">HYR1</strain>
    </source>
</reference>
<comment type="caution">
    <text evidence="1">The sequence shown here is derived from an EMBL/GenBank/DDBJ whole genome shotgun (WGS) entry which is preliminary data.</text>
</comment>
<organism evidence="1 2">
    <name type="scientific">Brachionus plicatilis</name>
    <name type="common">Marine rotifer</name>
    <name type="synonym">Brachionus muelleri</name>
    <dbReference type="NCBI Taxonomy" id="10195"/>
    <lineage>
        <taxon>Eukaryota</taxon>
        <taxon>Metazoa</taxon>
        <taxon>Spiralia</taxon>
        <taxon>Gnathifera</taxon>
        <taxon>Rotifera</taxon>
        <taxon>Eurotatoria</taxon>
        <taxon>Monogononta</taxon>
        <taxon>Pseudotrocha</taxon>
        <taxon>Ploima</taxon>
        <taxon>Brachionidae</taxon>
        <taxon>Brachionus</taxon>
    </lineage>
</organism>
<sequence length="69" mass="7931">MVIKFSLVDAKKVQQSMSYYISEEFLFNCTSQYQTQSVSIYNSTNNRRGQFILKGDLNAVGAHVLYNIK</sequence>
<dbReference type="AlphaFoldDB" id="A0A3M7SP37"/>
<proteinExistence type="predicted"/>
<name>A0A3M7SP37_BRAPC</name>
<dbReference type="EMBL" id="REGN01001051">
    <property type="protein sequence ID" value="RNA37380.1"/>
    <property type="molecule type" value="Genomic_DNA"/>
</dbReference>
<evidence type="ECO:0000313" key="1">
    <source>
        <dbReference type="EMBL" id="RNA37380.1"/>
    </source>
</evidence>
<gene>
    <name evidence="1" type="ORF">BpHYR1_027531</name>
</gene>
<protein>
    <submittedName>
        <fullName evidence="1">Uncharacterized protein</fullName>
    </submittedName>
</protein>
<accession>A0A3M7SP37</accession>